<dbReference type="RefSeq" id="WP_377151934.1">
    <property type="nucleotide sequence ID" value="NZ_JBHSAF010000007.1"/>
</dbReference>
<evidence type="ECO:0000256" key="3">
    <source>
        <dbReference type="ARBA" id="ARBA00022729"/>
    </source>
</evidence>
<keyword evidence="4" id="KW-0653">Protein transport</keyword>
<gene>
    <name evidence="6" type="ORF">ACFOSS_08770</name>
</gene>
<dbReference type="InterPro" id="IPR029046">
    <property type="entry name" value="LolA/LolB/LppX"/>
</dbReference>
<organism evidence="6 7">
    <name type="scientific">Pseudaeromonas sharmana</name>
    <dbReference type="NCBI Taxonomy" id="328412"/>
    <lineage>
        <taxon>Bacteria</taxon>
        <taxon>Pseudomonadati</taxon>
        <taxon>Pseudomonadota</taxon>
        <taxon>Gammaproteobacteria</taxon>
        <taxon>Aeromonadales</taxon>
        <taxon>Aeromonadaceae</taxon>
        <taxon>Pseudaeromonas</taxon>
    </lineage>
</organism>
<keyword evidence="7" id="KW-1185">Reference proteome</keyword>
<keyword evidence="6" id="KW-0449">Lipoprotein</keyword>
<comment type="caution">
    <text evidence="6">The sequence shown here is derived from an EMBL/GenBank/DDBJ whole genome shotgun (WGS) entry which is preliminary data.</text>
</comment>
<reference evidence="7" key="1">
    <citation type="journal article" date="2019" name="Int. J. Syst. Evol. Microbiol.">
        <title>The Global Catalogue of Microorganisms (GCM) 10K type strain sequencing project: providing services to taxonomists for standard genome sequencing and annotation.</title>
        <authorList>
            <consortium name="The Broad Institute Genomics Platform"/>
            <consortium name="The Broad Institute Genome Sequencing Center for Infectious Disease"/>
            <person name="Wu L."/>
            <person name="Ma J."/>
        </authorList>
    </citation>
    <scope>NUCLEOTIDE SEQUENCE [LARGE SCALE GENOMIC DNA]</scope>
    <source>
        <strain evidence="7">CCUG 54939</strain>
    </source>
</reference>
<dbReference type="CDD" id="cd16325">
    <property type="entry name" value="LolA"/>
    <property type="match status" value="1"/>
</dbReference>
<dbReference type="EMBL" id="JBHSAF010000007">
    <property type="protein sequence ID" value="MFC3913557.1"/>
    <property type="molecule type" value="Genomic_DNA"/>
</dbReference>
<dbReference type="Proteomes" id="UP001595692">
    <property type="component" value="Unassembled WGS sequence"/>
</dbReference>
<dbReference type="Gene3D" id="2.50.20.10">
    <property type="entry name" value="Lipoprotein localisation LolA/LolB/LppX"/>
    <property type="match status" value="1"/>
</dbReference>
<evidence type="ECO:0000313" key="7">
    <source>
        <dbReference type="Proteomes" id="UP001595692"/>
    </source>
</evidence>
<dbReference type="InterPro" id="IPR004564">
    <property type="entry name" value="OM_lipoprot_carrier_LolA-like"/>
</dbReference>
<evidence type="ECO:0000256" key="2">
    <source>
        <dbReference type="ARBA" id="ARBA00022448"/>
    </source>
</evidence>
<name>A0ABV8CN00_9GAMM</name>
<evidence type="ECO:0000256" key="5">
    <source>
        <dbReference type="SAM" id="SignalP"/>
    </source>
</evidence>
<evidence type="ECO:0000313" key="6">
    <source>
        <dbReference type="EMBL" id="MFC3913557.1"/>
    </source>
</evidence>
<protein>
    <submittedName>
        <fullName evidence="6">Outer membrane lipoprotein carrier protein LolA</fullName>
    </submittedName>
</protein>
<evidence type="ECO:0000256" key="4">
    <source>
        <dbReference type="ARBA" id="ARBA00022927"/>
    </source>
</evidence>
<keyword evidence="2" id="KW-0813">Transport</keyword>
<evidence type="ECO:0000256" key="1">
    <source>
        <dbReference type="ARBA" id="ARBA00011245"/>
    </source>
</evidence>
<feature type="signal peptide" evidence="5">
    <location>
        <begin position="1"/>
        <end position="16"/>
    </location>
</feature>
<proteinExistence type="predicted"/>
<dbReference type="SUPFAM" id="SSF89392">
    <property type="entry name" value="Prokaryotic lipoproteins and lipoprotein localization factors"/>
    <property type="match status" value="1"/>
</dbReference>
<keyword evidence="3 5" id="KW-0732">Signal</keyword>
<dbReference type="Pfam" id="PF19574">
    <property type="entry name" value="LolA_3"/>
    <property type="match status" value="1"/>
</dbReference>
<sequence length="200" mass="23055">MRWLLWLLCWPVCAQADSPLTMEALQARLTAAQVQRCQFEQSRALAGLDVPLRSSGRMLFDRQLGLWWQQQQPFAMTLRLNQQRFEQQLEGQAAEVLTPQQQPQLFEFSRLMLSLFAADRAALEQAFTLTLTTGSPDWQLQLQPRQAPLDQVFSRLVLTGQQHLQALLIVDRQGGETHIRFHDCQTTPTELSDAERQLFH</sequence>
<comment type="subunit">
    <text evidence="1">Monomer.</text>
</comment>
<feature type="chain" id="PRO_5045730877" evidence="5">
    <location>
        <begin position="17"/>
        <end position="200"/>
    </location>
</feature>
<accession>A0ABV8CN00</accession>